<sequence>MSALPWPEGFPPSLDLSSSQAPLSTGLLSSAMEGMWRGDELGRADMPTVGTGFAALDAALPGQGWPTHALTEILLPQAGMCEWRLTAPGLAPLVAVGGQLLMVAPPKRPHAAGLAQWGIDADHLVWIGAATPAERLWATEQLVKSNPKGAVLAWLPQARPEQIRRLQVHAQSCSAPVFLFRPVTMQREASAAPLRLSVALGRDWHLQVHILKRRGPPHDGVLLLRSIAAPIAAVLPPRLSRPEQPIAILSTSEEATDARVLGRAAAARLHRHPAGH</sequence>
<evidence type="ECO:0000256" key="1">
    <source>
        <dbReference type="SAM" id="MobiDB-lite"/>
    </source>
</evidence>
<reference evidence="2 3" key="1">
    <citation type="submission" date="2018-01" db="EMBL/GenBank/DDBJ databases">
        <title>Denitrification phenotypes of diverse strains of Pseudomonas stutzeri.</title>
        <authorList>
            <person name="Milligan D.A."/>
            <person name="Bergaust L."/>
            <person name="Bakken L.R."/>
            <person name="Frostegard A."/>
        </authorList>
    </citation>
    <scope>NUCLEOTIDE SEQUENCE [LARGE SCALE GENOMIC DNA]</scope>
    <source>
        <strain evidence="2 3">28a3</strain>
    </source>
</reference>
<dbReference type="InterPro" id="IPR027417">
    <property type="entry name" value="P-loop_NTPase"/>
</dbReference>
<organism evidence="2 3">
    <name type="scientific">Stutzerimonas stutzeri</name>
    <name type="common">Pseudomonas stutzeri</name>
    <dbReference type="NCBI Taxonomy" id="316"/>
    <lineage>
        <taxon>Bacteria</taxon>
        <taxon>Pseudomonadati</taxon>
        <taxon>Pseudomonadota</taxon>
        <taxon>Gammaproteobacteria</taxon>
        <taxon>Pseudomonadales</taxon>
        <taxon>Pseudomonadaceae</taxon>
        <taxon>Stutzerimonas</taxon>
    </lineage>
</organism>
<dbReference type="InterPro" id="IPR047610">
    <property type="entry name" value="ImuA_translesion"/>
</dbReference>
<feature type="region of interest" description="Disordered" evidence="1">
    <location>
        <begin position="1"/>
        <end position="21"/>
    </location>
</feature>
<evidence type="ECO:0000313" key="3">
    <source>
        <dbReference type="Proteomes" id="UP000235897"/>
    </source>
</evidence>
<dbReference type="Proteomes" id="UP000235897">
    <property type="component" value="Unassembled WGS sequence"/>
</dbReference>
<dbReference type="RefSeq" id="WP_068677441.1">
    <property type="nucleotide sequence ID" value="NZ_JAMOIG010000009.1"/>
</dbReference>
<dbReference type="OrthoDB" id="9811176at2"/>
<dbReference type="EMBL" id="POUW01000001">
    <property type="protein sequence ID" value="PNG07852.1"/>
    <property type="molecule type" value="Genomic_DNA"/>
</dbReference>
<comment type="caution">
    <text evidence="2">The sequence shown here is derived from an EMBL/GenBank/DDBJ whole genome shotgun (WGS) entry which is preliminary data.</text>
</comment>
<dbReference type="SUPFAM" id="SSF52540">
    <property type="entry name" value="P-loop containing nucleoside triphosphate hydrolases"/>
    <property type="match status" value="1"/>
</dbReference>
<dbReference type="AlphaFoldDB" id="A0A2N8SZE1"/>
<accession>A0A2N8SZE1</accession>
<gene>
    <name evidence="2" type="ORF">CXL00_02015</name>
</gene>
<protein>
    <submittedName>
        <fullName evidence="2">Translesion DNA synthesis-associated protein ImuA</fullName>
    </submittedName>
</protein>
<dbReference type="Gene3D" id="3.40.50.300">
    <property type="entry name" value="P-loop containing nucleotide triphosphate hydrolases"/>
    <property type="match status" value="1"/>
</dbReference>
<evidence type="ECO:0000313" key="2">
    <source>
        <dbReference type="EMBL" id="PNG07852.1"/>
    </source>
</evidence>
<name>A0A2N8SZE1_STUST</name>
<dbReference type="NCBIfam" id="NF033429">
    <property type="entry name" value="ImuA_translesion"/>
    <property type="match status" value="1"/>
</dbReference>
<proteinExistence type="predicted"/>